<keyword evidence="1" id="KW-0560">Oxidoreductase</keyword>
<evidence type="ECO:0000256" key="3">
    <source>
        <dbReference type="SAM" id="MobiDB-lite"/>
    </source>
</evidence>
<dbReference type="PRINTS" id="PR00420">
    <property type="entry name" value="RNGMNOXGNASE"/>
</dbReference>
<protein>
    <submittedName>
        <fullName evidence="5">FAD-dependent monooxygenase</fullName>
    </submittedName>
</protein>
<feature type="compositionally biased region" description="Gly residues" evidence="3">
    <location>
        <begin position="139"/>
        <end position="166"/>
    </location>
</feature>
<dbReference type="SUPFAM" id="SSF54373">
    <property type="entry name" value="FAD-linked reductases, C-terminal domain"/>
    <property type="match status" value="1"/>
</dbReference>
<feature type="compositionally biased region" description="Gly residues" evidence="3">
    <location>
        <begin position="173"/>
        <end position="198"/>
    </location>
</feature>
<feature type="region of interest" description="Disordered" evidence="3">
    <location>
        <begin position="132"/>
        <end position="198"/>
    </location>
</feature>
<dbReference type="InterPro" id="IPR050493">
    <property type="entry name" value="FAD-dep_Monooxygenase_BioMet"/>
</dbReference>
<keyword evidence="6" id="KW-1185">Reference proteome</keyword>
<evidence type="ECO:0000256" key="2">
    <source>
        <dbReference type="ARBA" id="ARBA00023033"/>
    </source>
</evidence>
<proteinExistence type="predicted"/>
<comment type="caution">
    <text evidence="5">The sequence shown here is derived from an EMBL/GenBank/DDBJ whole genome shotgun (WGS) entry which is preliminary data.</text>
</comment>
<dbReference type="Gene3D" id="3.50.50.60">
    <property type="entry name" value="FAD/NAD(P)-binding domain"/>
    <property type="match status" value="2"/>
</dbReference>
<dbReference type="PROSITE" id="PS51257">
    <property type="entry name" value="PROKAR_LIPOPROTEIN"/>
    <property type="match status" value="1"/>
</dbReference>
<reference evidence="6" key="1">
    <citation type="journal article" date="2019" name="Int. J. Syst. Evol. Microbiol.">
        <title>The Global Catalogue of Microorganisms (GCM) 10K type strain sequencing project: providing services to taxonomists for standard genome sequencing and annotation.</title>
        <authorList>
            <consortium name="The Broad Institute Genomics Platform"/>
            <consortium name="The Broad Institute Genome Sequencing Center for Infectious Disease"/>
            <person name="Wu L."/>
            <person name="Ma J."/>
        </authorList>
    </citation>
    <scope>NUCLEOTIDE SEQUENCE [LARGE SCALE GENOMIC DNA]</scope>
    <source>
        <strain evidence="6">JCM 3369</strain>
    </source>
</reference>
<feature type="domain" description="FAD-binding" evidence="4">
    <location>
        <begin position="351"/>
        <end position="414"/>
    </location>
</feature>
<dbReference type="Gene3D" id="3.30.9.30">
    <property type="match status" value="1"/>
</dbReference>
<dbReference type="InterPro" id="IPR036188">
    <property type="entry name" value="FAD/NAD-bd_sf"/>
</dbReference>
<accession>A0ABW2D0L9</accession>
<dbReference type="InterPro" id="IPR002938">
    <property type="entry name" value="FAD-bd"/>
</dbReference>
<dbReference type="EMBL" id="JBHSXS010000061">
    <property type="protein sequence ID" value="MFC6886855.1"/>
    <property type="molecule type" value="Genomic_DNA"/>
</dbReference>
<dbReference type="RefSeq" id="WP_160825570.1">
    <property type="nucleotide sequence ID" value="NZ_JBHSXS010000061.1"/>
</dbReference>
<evidence type="ECO:0000256" key="1">
    <source>
        <dbReference type="ARBA" id="ARBA00023002"/>
    </source>
</evidence>
<dbReference type="PANTHER" id="PTHR13789:SF309">
    <property type="entry name" value="PUTATIVE (AFU_ORTHOLOGUE AFUA_6G14510)-RELATED"/>
    <property type="match status" value="1"/>
</dbReference>
<sequence>MRGGTVAVVGGSVAGCAAALAAERCGADEIVLYERAAGGLQDRGVGLGIQDDRFDELVAAGYLDGDIPWVRLLRRRWFSAGPGLGREFAVQPFVIRSYRWGSLWRGLRARVPARVTYRSSAEVVEVVPEPGGAVVRTRTGGGGEPGSGRGPGGGREVGSGRGPGGGREAESGRGAGGGGDGGAGGGGAGASGGAGGGGGEERRFDLVIGADGYRSVVRRAMFPDVRPEYAGYVLWRGTFPAALLDGPLAAAWPAADAITIGIPRGHALAFRIPGADGDIVNWGLYAVPPPSAARLVDPTTLPPGSVTGELMAHFARLVEEHLPPDWARIVRLTPPGELYVQPIYDLSLPALASGRLLLAGDAAACARPHTGGGAVKALQDAVALEDAWRAAATWDELRTAYDSARAPGARAIVDLGRRLGHAQVPAAPDWTAMDAEALDAWWGEISSAGGFGGLSLRRD</sequence>
<dbReference type="PANTHER" id="PTHR13789">
    <property type="entry name" value="MONOOXYGENASE"/>
    <property type="match status" value="1"/>
</dbReference>
<dbReference type="Pfam" id="PF01494">
    <property type="entry name" value="FAD_binding_3"/>
    <property type="match status" value="1"/>
</dbReference>
<organism evidence="5 6">
    <name type="scientific">Actinomadura yumaensis</name>
    <dbReference type="NCBI Taxonomy" id="111807"/>
    <lineage>
        <taxon>Bacteria</taxon>
        <taxon>Bacillati</taxon>
        <taxon>Actinomycetota</taxon>
        <taxon>Actinomycetes</taxon>
        <taxon>Streptosporangiales</taxon>
        <taxon>Thermomonosporaceae</taxon>
        <taxon>Actinomadura</taxon>
    </lineage>
</organism>
<gene>
    <name evidence="5" type="ORF">ACFQKB_44320</name>
</gene>
<dbReference type="SUPFAM" id="SSF51905">
    <property type="entry name" value="FAD/NAD(P)-binding domain"/>
    <property type="match status" value="1"/>
</dbReference>
<name>A0ABW2D0L9_9ACTN</name>
<dbReference type="GO" id="GO:0004497">
    <property type="term" value="F:monooxygenase activity"/>
    <property type="evidence" value="ECO:0007669"/>
    <property type="project" value="UniProtKB-KW"/>
</dbReference>
<evidence type="ECO:0000259" key="4">
    <source>
        <dbReference type="Pfam" id="PF01494"/>
    </source>
</evidence>
<dbReference type="Proteomes" id="UP001596380">
    <property type="component" value="Unassembled WGS sequence"/>
</dbReference>
<keyword evidence="2 5" id="KW-0503">Monooxygenase</keyword>
<evidence type="ECO:0000313" key="6">
    <source>
        <dbReference type="Proteomes" id="UP001596380"/>
    </source>
</evidence>
<evidence type="ECO:0000313" key="5">
    <source>
        <dbReference type="EMBL" id="MFC6886855.1"/>
    </source>
</evidence>